<dbReference type="RefSeq" id="WP_205120545.1">
    <property type="nucleotide sequence ID" value="NZ_JAFBCM010000001.1"/>
</dbReference>
<gene>
    <name evidence="1" type="ORF">ACFOUW_14235</name>
</gene>
<reference evidence="2" key="1">
    <citation type="journal article" date="2019" name="Int. J. Syst. Evol. Microbiol.">
        <title>The Global Catalogue of Microorganisms (GCM) 10K type strain sequencing project: providing services to taxonomists for standard genome sequencing and annotation.</title>
        <authorList>
            <consortium name="The Broad Institute Genomics Platform"/>
            <consortium name="The Broad Institute Genome Sequencing Center for Infectious Disease"/>
            <person name="Wu L."/>
            <person name="Ma J."/>
        </authorList>
    </citation>
    <scope>NUCLEOTIDE SEQUENCE [LARGE SCALE GENOMIC DNA]</scope>
    <source>
        <strain evidence="2">CGMCC 4.7241</strain>
    </source>
</reference>
<evidence type="ECO:0000313" key="1">
    <source>
        <dbReference type="EMBL" id="MFC3761997.1"/>
    </source>
</evidence>
<sequence length="94" mass="10047">MTASGAAARARAAVRKAVEAAVREIGDDRDRAAAVLAAHALAEGMREAYFDTTDFRARLVVAIIDAGHLTREEVAVALGVSRRRVNQLYRAGRG</sequence>
<proteinExistence type="predicted"/>
<dbReference type="EMBL" id="JBHRZH010000012">
    <property type="protein sequence ID" value="MFC3761997.1"/>
    <property type="molecule type" value="Genomic_DNA"/>
</dbReference>
<dbReference type="InterPro" id="IPR013324">
    <property type="entry name" value="RNA_pol_sigma_r3/r4-like"/>
</dbReference>
<name>A0ABV7YBM3_9ACTN</name>
<accession>A0ABV7YBM3</accession>
<comment type="caution">
    <text evidence="1">The sequence shown here is derived from an EMBL/GenBank/DDBJ whole genome shotgun (WGS) entry which is preliminary data.</text>
</comment>
<dbReference type="Proteomes" id="UP001595699">
    <property type="component" value="Unassembled WGS sequence"/>
</dbReference>
<protein>
    <submittedName>
        <fullName evidence="1">Uncharacterized protein</fullName>
    </submittedName>
</protein>
<dbReference type="SUPFAM" id="SSF88659">
    <property type="entry name" value="Sigma3 and sigma4 domains of RNA polymerase sigma factors"/>
    <property type="match status" value="1"/>
</dbReference>
<organism evidence="1 2">
    <name type="scientific">Tenggerimyces flavus</name>
    <dbReference type="NCBI Taxonomy" id="1708749"/>
    <lineage>
        <taxon>Bacteria</taxon>
        <taxon>Bacillati</taxon>
        <taxon>Actinomycetota</taxon>
        <taxon>Actinomycetes</taxon>
        <taxon>Propionibacteriales</taxon>
        <taxon>Nocardioidaceae</taxon>
        <taxon>Tenggerimyces</taxon>
    </lineage>
</organism>
<evidence type="ECO:0000313" key="2">
    <source>
        <dbReference type="Proteomes" id="UP001595699"/>
    </source>
</evidence>
<keyword evidence="2" id="KW-1185">Reference proteome</keyword>